<evidence type="ECO:0000313" key="4">
    <source>
        <dbReference type="Proteomes" id="UP000177583"/>
    </source>
</evidence>
<accession>A0A1F6H337</accession>
<dbReference type="SUPFAM" id="SSF48695">
    <property type="entry name" value="Multiheme cytochromes"/>
    <property type="match status" value="1"/>
</dbReference>
<organism evidence="3 4">
    <name type="scientific">Candidatus Lambdaproteobacteria bacterium RIFOXYD2_FULL_56_26</name>
    <dbReference type="NCBI Taxonomy" id="1817773"/>
    <lineage>
        <taxon>Bacteria</taxon>
        <taxon>Pseudomonadati</taxon>
        <taxon>Pseudomonadota</taxon>
        <taxon>Candidatus Lambdaproteobacteria</taxon>
    </lineage>
</organism>
<dbReference type="Proteomes" id="UP000177583">
    <property type="component" value="Unassembled WGS sequence"/>
</dbReference>
<feature type="compositionally biased region" description="Polar residues" evidence="1">
    <location>
        <begin position="52"/>
        <end position="64"/>
    </location>
</feature>
<proteinExistence type="predicted"/>
<feature type="compositionally biased region" description="Gly residues" evidence="1">
    <location>
        <begin position="35"/>
        <end position="51"/>
    </location>
</feature>
<dbReference type="PROSITE" id="PS51257">
    <property type="entry name" value="PROKAR_LIPOPROTEIN"/>
    <property type="match status" value="1"/>
</dbReference>
<protein>
    <submittedName>
        <fullName evidence="3">Uncharacterized protein</fullName>
    </submittedName>
</protein>
<evidence type="ECO:0000256" key="1">
    <source>
        <dbReference type="SAM" id="MobiDB-lite"/>
    </source>
</evidence>
<dbReference type="EMBL" id="MFNF01000001">
    <property type="protein sequence ID" value="OGH04807.1"/>
    <property type="molecule type" value="Genomic_DNA"/>
</dbReference>
<name>A0A1F6H337_9PROT</name>
<feature type="chain" id="PRO_5009524927" evidence="2">
    <location>
        <begin position="20"/>
        <end position="111"/>
    </location>
</feature>
<feature type="region of interest" description="Disordered" evidence="1">
    <location>
        <begin position="21"/>
        <end position="67"/>
    </location>
</feature>
<reference evidence="3 4" key="1">
    <citation type="journal article" date="2016" name="Nat. Commun.">
        <title>Thousands of microbial genomes shed light on interconnected biogeochemical processes in an aquifer system.</title>
        <authorList>
            <person name="Anantharaman K."/>
            <person name="Brown C.T."/>
            <person name="Hug L.A."/>
            <person name="Sharon I."/>
            <person name="Castelle C.J."/>
            <person name="Probst A.J."/>
            <person name="Thomas B.C."/>
            <person name="Singh A."/>
            <person name="Wilkins M.J."/>
            <person name="Karaoz U."/>
            <person name="Brodie E.L."/>
            <person name="Williams K.H."/>
            <person name="Hubbard S.S."/>
            <person name="Banfield J.F."/>
        </authorList>
    </citation>
    <scope>NUCLEOTIDE SEQUENCE [LARGE SCALE GENOMIC DNA]</scope>
</reference>
<gene>
    <name evidence="3" type="ORF">A2557_07420</name>
</gene>
<feature type="compositionally biased region" description="Low complexity" evidence="1">
    <location>
        <begin position="21"/>
        <end position="34"/>
    </location>
</feature>
<evidence type="ECO:0000313" key="3">
    <source>
        <dbReference type="EMBL" id="OGH04807.1"/>
    </source>
</evidence>
<feature type="signal peptide" evidence="2">
    <location>
        <begin position="1"/>
        <end position="19"/>
    </location>
</feature>
<keyword evidence="2" id="KW-0732">Signal</keyword>
<dbReference type="AlphaFoldDB" id="A0A1F6H337"/>
<sequence length="111" mass="11362">MRNWFLLLAILLALAGCKASDLGGDNSDSSSSDGGDSGSDGGDSGGDGGGDTTTPNGSPPTSYHTKLKGGYWHGTDYKNPVGNCNFSGCHGTDLTGDSARSCYTCHGQKWH</sequence>
<comment type="caution">
    <text evidence="3">The sequence shown here is derived from an EMBL/GenBank/DDBJ whole genome shotgun (WGS) entry which is preliminary data.</text>
</comment>
<dbReference type="InterPro" id="IPR036280">
    <property type="entry name" value="Multihaem_cyt_sf"/>
</dbReference>
<evidence type="ECO:0000256" key="2">
    <source>
        <dbReference type="SAM" id="SignalP"/>
    </source>
</evidence>